<evidence type="ECO:0000313" key="11">
    <source>
        <dbReference type="Proteomes" id="UP000266196"/>
    </source>
</evidence>
<evidence type="ECO:0000313" key="9">
    <source>
        <dbReference type="Proteomes" id="UP000265427"/>
    </source>
</evidence>
<dbReference type="Proteomes" id="UP000266196">
    <property type="component" value="Unassembled WGS sequence"/>
</dbReference>
<dbReference type="EMBL" id="QUTD01004425">
    <property type="protein sequence ID" value="RHY68126.1"/>
    <property type="molecule type" value="Genomic_DNA"/>
</dbReference>
<dbReference type="EMBL" id="QUSZ01002033">
    <property type="protein sequence ID" value="RHY23720.1"/>
    <property type="molecule type" value="Genomic_DNA"/>
</dbReference>
<dbReference type="EMBL" id="QUTA01008448">
    <property type="protein sequence ID" value="RHY03664.1"/>
    <property type="molecule type" value="Genomic_DNA"/>
</dbReference>
<dbReference type="EMBL" id="QUTE01023041">
    <property type="protein sequence ID" value="RHY81119.1"/>
    <property type="molecule type" value="Genomic_DNA"/>
</dbReference>
<evidence type="ECO:0000313" key="10">
    <source>
        <dbReference type="Proteomes" id="UP000265716"/>
    </source>
</evidence>
<dbReference type="Proteomes" id="UP000266239">
    <property type="component" value="Unassembled WGS sequence"/>
</dbReference>
<dbReference type="Proteomes" id="UP000266643">
    <property type="component" value="Unassembled WGS sequence"/>
</dbReference>
<evidence type="ECO:0000313" key="14">
    <source>
        <dbReference type="Proteomes" id="UP000283543"/>
    </source>
</evidence>
<dbReference type="Proteomes" id="UP000265427">
    <property type="component" value="Unassembled WGS sequence"/>
</dbReference>
<evidence type="ECO:0000313" key="12">
    <source>
        <dbReference type="Proteomes" id="UP000266239"/>
    </source>
</evidence>
<evidence type="ECO:0000313" key="2">
    <source>
        <dbReference type="EMBL" id="RHY03664.1"/>
    </source>
</evidence>
<evidence type="ECO:0000313" key="13">
    <source>
        <dbReference type="Proteomes" id="UP000266643"/>
    </source>
</evidence>
<dbReference type="Proteomes" id="UP000283543">
    <property type="component" value="Unassembled WGS sequence"/>
</dbReference>
<evidence type="ECO:0000313" key="4">
    <source>
        <dbReference type="EMBL" id="RHY53150.1"/>
    </source>
</evidence>
<name>A0A397CW90_APHAT</name>
<organism evidence="4 10">
    <name type="scientific">Aphanomyces astaci</name>
    <name type="common">Crayfish plague agent</name>
    <dbReference type="NCBI Taxonomy" id="112090"/>
    <lineage>
        <taxon>Eukaryota</taxon>
        <taxon>Sar</taxon>
        <taxon>Stramenopiles</taxon>
        <taxon>Oomycota</taxon>
        <taxon>Saprolegniomycetes</taxon>
        <taxon>Saprolegniales</taxon>
        <taxon>Verrucalvaceae</taxon>
        <taxon>Aphanomyces</taxon>
    </lineage>
</organism>
<proteinExistence type="predicted"/>
<evidence type="ECO:0000313" key="8">
    <source>
        <dbReference type="EMBL" id="RHZ41890.1"/>
    </source>
</evidence>
<dbReference type="EMBL" id="QUTB01004393">
    <property type="protein sequence ID" value="RHY62309.1"/>
    <property type="molecule type" value="Genomic_DNA"/>
</dbReference>
<evidence type="ECO:0000313" key="5">
    <source>
        <dbReference type="EMBL" id="RHY62309.1"/>
    </source>
</evidence>
<feature type="region of interest" description="Disordered" evidence="1">
    <location>
        <begin position="163"/>
        <end position="270"/>
    </location>
</feature>
<feature type="compositionally biased region" description="Pro residues" evidence="1">
    <location>
        <begin position="227"/>
        <end position="250"/>
    </location>
</feature>
<dbReference type="EMBL" id="QUTF01003986">
    <property type="protein sequence ID" value="RHZ41890.1"/>
    <property type="molecule type" value="Genomic_DNA"/>
</dbReference>
<sequence length="448" mass="50027">MYTLTRVAKCPLLWTLQGMSGDVVLRYYGHHDVILFPQVVAKLTDTQRLVHSLDSLVLVKLDAVPSALTTRPAATMKEMGDMLVRVTALKKRRDIIKKNLQAVGPAAYAAFQVDVSAQFHKMAMMYIYHYIKNTATERRRCQARLRTRQTQFQTWFAHMTIEAPIKSDPTTTDTTTSTTTDMEPVNPTSTDTPPIDLASTPPPPDDVEMINRDDPPLALPEHATLSTPPPSSSPPPPSVRDVQPQPPSPPSKVASPVAAMSVDEPPPSPVELVRRNPAKARIFHWHVEKLVVACRVANPDMPDARDVAEIMKEAMDYLMPLDCFSANQLNQTMLAIEADLATRDAPAIRRLVAPLALSPYLTSFFPTPMKKAVKLRALNRRGCRVHFSDTLHHVKHFHFDDAPNAVRQALVHMNNDNIREGAPDLPRRPSLPSQPFVDSRPHKYIRLG</sequence>
<reference evidence="9 10" key="1">
    <citation type="submission" date="2018-08" db="EMBL/GenBank/DDBJ databases">
        <title>Aphanomyces genome sequencing and annotation.</title>
        <authorList>
            <person name="Minardi D."/>
            <person name="Oidtmann B."/>
            <person name="Van Der Giezen M."/>
            <person name="Studholme D.J."/>
        </authorList>
    </citation>
    <scope>NUCLEOTIDE SEQUENCE [LARGE SCALE GENOMIC DNA]</scope>
    <source>
        <strain evidence="7 11">197901</strain>
        <strain evidence="6 13">D2</strain>
        <strain evidence="8 15">FDL457</strain>
        <strain evidence="3 9">Kv</strain>
        <strain evidence="4 10">SA</strain>
        <strain evidence="5 14">Si</strain>
        <strain evidence="2 12">Yx</strain>
    </source>
</reference>
<feature type="compositionally biased region" description="Low complexity" evidence="1">
    <location>
        <begin position="167"/>
        <end position="181"/>
    </location>
</feature>
<evidence type="ECO:0000313" key="15">
    <source>
        <dbReference type="Proteomes" id="UP000286510"/>
    </source>
</evidence>
<dbReference type="Proteomes" id="UP000286510">
    <property type="component" value="Unassembled WGS sequence"/>
</dbReference>
<dbReference type="EMBL" id="QUTC01006249">
    <property type="protein sequence ID" value="RHY53150.1"/>
    <property type="molecule type" value="Genomic_DNA"/>
</dbReference>
<evidence type="ECO:0000313" key="3">
    <source>
        <dbReference type="EMBL" id="RHY23720.1"/>
    </source>
</evidence>
<accession>A0A397CW90</accession>
<feature type="compositionally biased region" description="Low complexity" evidence="1">
    <location>
        <begin position="251"/>
        <end position="262"/>
    </location>
</feature>
<comment type="caution">
    <text evidence="4">The sequence shown here is derived from an EMBL/GenBank/DDBJ whole genome shotgun (WGS) entry which is preliminary data.</text>
</comment>
<evidence type="ECO:0000256" key="1">
    <source>
        <dbReference type="SAM" id="MobiDB-lite"/>
    </source>
</evidence>
<protein>
    <submittedName>
        <fullName evidence="4">Uncharacterized protein</fullName>
    </submittedName>
</protein>
<evidence type="ECO:0000313" key="6">
    <source>
        <dbReference type="EMBL" id="RHY68126.1"/>
    </source>
</evidence>
<gene>
    <name evidence="2" type="ORF">DYB25_010971</name>
    <name evidence="8" type="ORF">DYB26_001211</name>
    <name evidence="6" type="ORF">DYB30_003540</name>
    <name evidence="7" type="ORF">DYB31_001815</name>
    <name evidence="5" type="ORF">DYB34_001396</name>
    <name evidence="3" type="ORF">DYB36_001563</name>
    <name evidence="4" type="ORF">DYB38_004902</name>
</gene>
<dbReference type="Proteomes" id="UP000265716">
    <property type="component" value="Unassembled WGS sequence"/>
</dbReference>
<evidence type="ECO:0000313" key="7">
    <source>
        <dbReference type="EMBL" id="RHY81119.1"/>
    </source>
</evidence>
<dbReference type="AlphaFoldDB" id="A0A397CW90"/>